<dbReference type="InterPro" id="IPR050143">
    <property type="entry name" value="TRIM/RBCC"/>
</dbReference>
<dbReference type="Gene3D" id="3.30.40.10">
    <property type="entry name" value="Zinc/RING finger domain, C3HC4 (zinc finger)"/>
    <property type="match status" value="1"/>
</dbReference>
<keyword evidence="1" id="KW-0479">Metal-binding</keyword>
<dbReference type="InParanoid" id="A0A6J2WAT9"/>
<dbReference type="RefSeq" id="XP_030641373.1">
    <property type="nucleotide sequence ID" value="XM_030785513.1"/>
</dbReference>
<feature type="domain" description="RING-type" evidence="6">
    <location>
        <begin position="11"/>
        <end position="52"/>
    </location>
</feature>
<evidence type="ECO:0000313" key="8">
    <source>
        <dbReference type="Proteomes" id="UP000504632"/>
    </source>
</evidence>
<dbReference type="SMART" id="SM00336">
    <property type="entry name" value="BBOX"/>
    <property type="match status" value="1"/>
</dbReference>
<evidence type="ECO:0000256" key="4">
    <source>
        <dbReference type="PROSITE-ProRule" id="PRU00024"/>
    </source>
</evidence>
<dbReference type="SUPFAM" id="SSF57850">
    <property type="entry name" value="RING/U-box"/>
    <property type="match status" value="1"/>
</dbReference>
<keyword evidence="3" id="KW-0862">Zinc</keyword>
<dbReference type="GO" id="GO:0008270">
    <property type="term" value="F:zinc ion binding"/>
    <property type="evidence" value="ECO:0007669"/>
    <property type="project" value="UniProtKB-KW"/>
</dbReference>
<dbReference type="AlphaFoldDB" id="A0A6J2WAT9"/>
<protein>
    <submittedName>
        <fullName evidence="9">E3 ubiquitin-protein ligase TRIM17-like</fullName>
    </submittedName>
</protein>
<dbReference type="SMART" id="SM00184">
    <property type="entry name" value="RING"/>
    <property type="match status" value="1"/>
</dbReference>
<organism evidence="8 9">
    <name type="scientific">Chanos chanos</name>
    <name type="common">Milkfish</name>
    <name type="synonym">Mugil chanos</name>
    <dbReference type="NCBI Taxonomy" id="29144"/>
    <lineage>
        <taxon>Eukaryota</taxon>
        <taxon>Metazoa</taxon>
        <taxon>Chordata</taxon>
        <taxon>Craniata</taxon>
        <taxon>Vertebrata</taxon>
        <taxon>Euteleostomi</taxon>
        <taxon>Actinopterygii</taxon>
        <taxon>Neopterygii</taxon>
        <taxon>Teleostei</taxon>
        <taxon>Ostariophysi</taxon>
        <taxon>Gonorynchiformes</taxon>
        <taxon>Chanidae</taxon>
        <taxon>Chanos</taxon>
    </lineage>
</organism>
<keyword evidence="8" id="KW-1185">Reference proteome</keyword>
<keyword evidence="5" id="KW-0175">Coiled coil</keyword>
<feature type="coiled-coil region" evidence="5">
    <location>
        <begin position="191"/>
        <end position="225"/>
    </location>
</feature>
<dbReference type="Pfam" id="PF00643">
    <property type="entry name" value="zf-B_box"/>
    <property type="match status" value="1"/>
</dbReference>
<evidence type="ECO:0000256" key="1">
    <source>
        <dbReference type="ARBA" id="ARBA00022723"/>
    </source>
</evidence>
<dbReference type="Proteomes" id="UP000504632">
    <property type="component" value="Chromosome 9"/>
</dbReference>
<accession>A0A6J2WAT9</accession>
<evidence type="ECO:0000259" key="6">
    <source>
        <dbReference type="PROSITE" id="PS50089"/>
    </source>
</evidence>
<reference evidence="9" key="1">
    <citation type="submission" date="2025-08" db="UniProtKB">
        <authorList>
            <consortium name="RefSeq"/>
        </authorList>
    </citation>
    <scope>IDENTIFICATION</scope>
</reference>
<dbReference type="PROSITE" id="PS50089">
    <property type="entry name" value="ZF_RING_2"/>
    <property type="match status" value="1"/>
</dbReference>
<evidence type="ECO:0000313" key="9">
    <source>
        <dbReference type="RefSeq" id="XP_030641373.1"/>
    </source>
</evidence>
<dbReference type="PANTHER" id="PTHR24103">
    <property type="entry name" value="E3 UBIQUITIN-PROTEIN LIGASE TRIM"/>
    <property type="match status" value="1"/>
</dbReference>
<evidence type="ECO:0000256" key="5">
    <source>
        <dbReference type="SAM" id="Coils"/>
    </source>
</evidence>
<dbReference type="InterPro" id="IPR017907">
    <property type="entry name" value="Znf_RING_CS"/>
</dbReference>
<sequence length="325" mass="37883">MDAQLSLQIKCSVCLGDFTDPVTLPCEHSFCRQCITVHMQTSRGVAVCPECRRPFTEEDLRTSRLLRNITEAMRKHLTVQKSEANSEDVAISLRVQEVLNELMCPEHNEKLRLFCETDQVLICVICRDGEKHRGHIFKPANEAAPIKKDSVRDALDFLSRDNRELVVLTQRQSDEIDKTKEKSGLIATQISSQFEEMYQFLRKRKEEVEKLVKSEEKKALEIMQKKQCLIQRRMMAGTELEVLIQSAVDIPEPDKFLQWWSEKGYFVTEGMKQREIGENASQNIKYHSYGEGLYVIPDTLFFGPYETHLQFFVWKEMLRSIKPRR</sequence>
<evidence type="ECO:0000256" key="3">
    <source>
        <dbReference type="ARBA" id="ARBA00022833"/>
    </source>
</evidence>
<proteinExistence type="predicted"/>
<dbReference type="InterPro" id="IPR001841">
    <property type="entry name" value="Znf_RING"/>
</dbReference>
<dbReference type="Gene3D" id="3.30.160.60">
    <property type="entry name" value="Classic Zinc Finger"/>
    <property type="match status" value="1"/>
</dbReference>
<feature type="domain" description="B box-type" evidence="7">
    <location>
        <begin position="99"/>
        <end position="140"/>
    </location>
</feature>
<dbReference type="GeneID" id="115821710"/>
<dbReference type="PROSITE" id="PS00518">
    <property type="entry name" value="ZF_RING_1"/>
    <property type="match status" value="1"/>
</dbReference>
<gene>
    <name evidence="9" type="primary">LOC115821710</name>
</gene>
<dbReference type="SUPFAM" id="SSF57845">
    <property type="entry name" value="B-box zinc-binding domain"/>
    <property type="match status" value="1"/>
</dbReference>
<dbReference type="PROSITE" id="PS50119">
    <property type="entry name" value="ZF_BBOX"/>
    <property type="match status" value="1"/>
</dbReference>
<evidence type="ECO:0000256" key="2">
    <source>
        <dbReference type="ARBA" id="ARBA00022771"/>
    </source>
</evidence>
<name>A0A6J2WAT9_CHACN</name>
<keyword evidence="2 4" id="KW-0863">Zinc-finger</keyword>
<dbReference type="InterPro" id="IPR013083">
    <property type="entry name" value="Znf_RING/FYVE/PHD"/>
</dbReference>
<dbReference type="OrthoDB" id="654191at2759"/>
<dbReference type="Pfam" id="PF13445">
    <property type="entry name" value="zf-RING_UBOX"/>
    <property type="match status" value="1"/>
</dbReference>
<evidence type="ECO:0000259" key="7">
    <source>
        <dbReference type="PROSITE" id="PS50119"/>
    </source>
</evidence>
<dbReference type="InterPro" id="IPR027370">
    <property type="entry name" value="Znf-RING_euk"/>
</dbReference>
<dbReference type="CDD" id="cd19800">
    <property type="entry name" value="Bbox2_xNF7-like"/>
    <property type="match status" value="1"/>
</dbReference>
<dbReference type="InterPro" id="IPR000315">
    <property type="entry name" value="Znf_B-box"/>
</dbReference>